<keyword evidence="2" id="KW-1185">Reference proteome</keyword>
<reference evidence="1 2" key="1">
    <citation type="submission" date="2018-04" db="EMBL/GenBank/DDBJ databases">
        <title>Genomic Encyclopedia of Archaeal and Bacterial Type Strains, Phase II (KMG-II): from individual species to whole genera.</title>
        <authorList>
            <person name="Goeker M."/>
        </authorList>
    </citation>
    <scope>NUCLEOTIDE SEQUENCE [LARGE SCALE GENOMIC DNA]</scope>
    <source>
        <strain evidence="1 2">DSM 45169</strain>
    </source>
</reference>
<organism evidence="1 2">
    <name type="scientific">Desmospora activa DSM 45169</name>
    <dbReference type="NCBI Taxonomy" id="1121389"/>
    <lineage>
        <taxon>Bacteria</taxon>
        <taxon>Bacillati</taxon>
        <taxon>Bacillota</taxon>
        <taxon>Bacilli</taxon>
        <taxon>Bacillales</taxon>
        <taxon>Thermoactinomycetaceae</taxon>
        <taxon>Desmospora</taxon>
    </lineage>
</organism>
<dbReference type="EMBL" id="PZZP01000002">
    <property type="protein sequence ID" value="PTM56685.1"/>
    <property type="molecule type" value="Genomic_DNA"/>
</dbReference>
<proteinExistence type="predicted"/>
<comment type="caution">
    <text evidence="1">The sequence shown here is derived from an EMBL/GenBank/DDBJ whole genome shotgun (WGS) entry which is preliminary data.</text>
</comment>
<sequence>MEGIFESEILFRATQRKPPRVGKSDALLSDSEFFLAPNLCD</sequence>
<evidence type="ECO:0000313" key="2">
    <source>
        <dbReference type="Proteomes" id="UP000241639"/>
    </source>
</evidence>
<gene>
    <name evidence="1" type="ORF">C8J48_3010</name>
</gene>
<protein>
    <submittedName>
        <fullName evidence="1">Uncharacterized protein</fullName>
    </submittedName>
</protein>
<dbReference type="AlphaFoldDB" id="A0A2T4Z497"/>
<dbReference type="Proteomes" id="UP000241639">
    <property type="component" value="Unassembled WGS sequence"/>
</dbReference>
<name>A0A2T4Z497_9BACL</name>
<accession>A0A2T4Z497</accession>
<evidence type="ECO:0000313" key="1">
    <source>
        <dbReference type="EMBL" id="PTM56685.1"/>
    </source>
</evidence>